<dbReference type="InterPro" id="IPR056122">
    <property type="entry name" value="DUF7705"/>
</dbReference>
<evidence type="ECO:0000259" key="3">
    <source>
        <dbReference type="Pfam" id="PF24804"/>
    </source>
</evidence>
<evidence type="ECO:0000256" key="2">
    <source>
        <dbReference type="SAM" id="SignalP"/>
    </source>
</evidence>
<reference evidence="4" key="2">
    <citation type="submission" date="2021-12" db="EMBL/GenBank/DDBJ databases">
        <title>Resequencing data analysis of finger millet.</title>
        <authorList>
            <person name="Hatakeyama M."/>
            <person name="Aluri S."/>
            <person name="Balachadran M.T."/>
            <person name="Sivarajan S.R."/>
            <person name="Poveda L."/>
            <person name="Shimizu-Inatsugi R."/>
            <person name="Schlapbach R."/>
            <person name="Sreeman S.M."/>
            <person name="Shimizu K.K."/>
        </authorList>
    </citation>
    <scope>NUCLEOTIDE SEQUENCE</scope>
</reference>
<reference evidence="4" key="1">
    <citation type="journal article" date="2018" name="DNA Res.">
        <title>Multiple hybrid de novo genome assembly of finger millet, an orphan allotetraploid crop.</title>
        <authorList>
            <person name="Hatakeyama M."/>
            <person name="Aluri S."/>
            <person name="Balachadran M.T."/>
            <person name="Sivarajan S.R."/>
            <person name="Patrignani A."/>
            <person name="Gruter S."/>
            <person name="Poveda L."/>
            <person name="Shimizu-Inatsugi R."/>
            <person name="Baeten J."/>
            <person name="Francoijs K.J."/>
            <person name="Nataraja K.N."/>
            <person name="Reddy Y.A.N."/>
            <person name="Phadnis S."/>
            <person name="Ravikumar R.L."/>
            <person name="Schlapbach R."/>
            <person name="Sreeman S.M."/>
            <person name="Shimizu K.K."/>
        </authorList>
    </citation>
    <scope>NUCLEOTIDE SEQUENCE</scope>
</reference>
<evidence type="ECO:0000313" key="5">
    <source>
        <dbReference type="Proteomes" id="UP001054889"/>
    </source>
</evidence>
<sequence>MGWCSPTNPPMAACFVIAVLSCSIPAADAMRRTHGGSYISAIGDPGMRRDGLRVAWEAWNFCNEVGEEAPGMGSPRGADCFDLETSVDEHGEPVYEVAHKVTDADNRLRAGDPFPGTAASNATVTDVDLYAAAKEVYLGELCQVADDPSSSPWQFWMVMLKNGNLDTTAAICPENGRPARPFPQTSRFPCPGGAGCMNQPLVFHNRTALDGTGRWLRGGVLGTYELDAAAAETDLGSRDDVSYYEVTWEKEVGGSGGGAFHHKLRTSRKYPWLMLYLRSDATRGFSGGYHYDTRGMTKIVPESPDFKVRLTLEVQKGGGGNSQFYLLDMGSCWKNDGRPCDGDVATDVTRYSEMIINPDTPSWCTPSRVEECPPWHTFRNGTRVHRSDAARFPYAAYHVYCSPGNARHAERPTTYCDAYSNPQPQEIMQLVPHPVWGEFGYPTEKGQGWVGDPREWELDVGAMSQALYFYQDPGTTPATRRWTSLDVGTEIYVSEHAEAEWTLSGFDILVPDTKRRRHGRKESPPVVAATSVGERSLF</sequence>
<feature type="chain" id="PRO_5043741703" description="DUF7705 domain-containing protein" evidence="2">
    <location>
        <begin position="30"/>
        <end position="538"/>
    </location>
</feature>
<organism evidence="4 5">
    <name type="scientific">Eleusine coracana subsp. coracana</name>
    <dbReference type="NCBI Taxonomy" id="191504"/>
    <lineage>
        <taxon>Eukaryota</taxon>
        <taxon>Viridiplantae</taxon>
        <taxon>Streptophyta</taxon>
        <taxon>Embryophyta</taxon>
        <taxon>Tracheophyta</taxon>
        <taxon>Spermatophyta</taxon>
        <taxon>Magnoliopsida</taxon>
        <taxon>Liliopsida</taxon>
        <taxon>Poales</taxon>
        <taxon>Poaceae</taxon>
        <taxon>PACMAD clade</taxon>
        <taxon>Chloridoideae</taxon>
        <taxon>Cynodonteae</taxon>
        <taxon>Eleusininae</taxon>
        <taxon>Eleusine</taxon>
    </lineage>
</organism>
<feature type="domain" description="DUF7705" evidence="3">
    <location>
        <begin position="39"/>
        <end position="510"/>
    </location>
</feature>
<dbReference type="PANTHER" id="PTHR33916:SF8">
    <property type="entry name" value="OS05G0272800 PROTEIN"/>
    <property type="match status" value="1"/>
</dbReference>
<protein>
    <recommendedName>
        <fullName evidence="3">DUF7705 domain-containing protein</fullName>
    </recommendedName>
</protein>
<dbReference type="Proteomes" id="UP001054889">
    <property type="component" value="Unassembled WGS sequence"/>
</dbReference>
<dbReference type="AlphaFoldDB" id="A0AAV5CA57"/>
<name>A0AAV5CA57_ELECO</name>
<keyword evidence="2" id="KW-0732">Signal</keyword>
<comment type="caution">
    <text evidence="4">The sequence shown here is derived from an EMBL/GenBank/DDBJ whole genome shotgun (WGS) entry which is preliminary data.</text>
</comment>
<gene>
    <name evidence="4" type="primary">ga11662</name>
    <name evidence="4" type="ORF">PR202_ga11662</name>
</gene>
<proteinExistence type="predicted"/>
<keyword evidence="5" id="KW-1185">Reference proteome</keyword>
<dbReference type="Pfam" id="PF24804">
    <property type="entry name" value="DUF7705"/>
    <property type="match status" value="1"/>
</dbReference>
<evidence type="ECO:0000313" key="4">
    <source>
        <dbReference type="EMBL" id="GJM94974.1"/>
    </source>
</evidence>
<dbReference type="PANTHER" id="PTHR33916">
    <property type="entry name" value="EXPANSIN-LIKE EG45 DOMAIN-CONTAINING PROTEIN"/>
    <property type="match status" value="1"/>
</dbReference>
<feature type="signal peptide" evidence="2">
    <location>
        <begin position="1"/>
        <end position="29"/>
    </location>
</feature>
<accession>A0AAV5CA57</accession>
<feature type="region of interest" description="Disordered" evidence="1">
    <location>
        <begin position="515"/>
        <end position="538"/>
    </location>
</feature>
<evidence type="ECO:0000256" key="1">
    <source>
        <dbReference type="SAM" id="MobiDB-lite"/>
    </source>
</evidence>
<dbReference type="EMBL" id="BQKI01000005">
    <property type="protein sequence ID" value="GJM94974.1"/>
    <property type="molecule type" value="Genomic_DNA"/>
</dbReference>